<evidence type="ECO:0000256" key="1">
    <source>
        <dbReference type="SAM" id="MobiDB-lite"/>
    </source>
</evidence>
<reference evidence="3 4" key="2">
    <citation type="submission" date="2024-10" db="EMBL/GenBank/DDBJ databases">
        <authorList>
            <person name="Ryan C."/>
        </authorList>
    </citation>
    <scope>NUCLEOTIDE SEQUENCE [LARGE SCALE GENOMIC DNA]</scope>
</reference>
<evidence type="ECO:0000313" key="3">
    <source>
        <dbReference type="EMBL" id="CAL5061522.1"/>
    </source>
</evidence>
<dbReference type="PANTHER" id="PTHR22938">
    <property type="entry name" value="ZINC FINGER PROTEIN 598"/>
    <property type="match status" value="1"/>
</dbReference>
<feature type="region of interest" description="Disordered" evidence="1">
    <location>
        <begin position="50"/>
        <end position="80"/>
    </location>
</feature>
<dbReference type="AlphaFoldDB" id="A0ABC9ENM9"/>
<organism evidence="3 4">
    <name type="scientific">Urochloa decumbens</name>
    <dbReference type="NCBI Taxonomy" id="240449"/>
    <lineage>
        <taxon>Eukaryota</taxon>
        <taxon>Viridiplantae</taxon>
        <taxon>Streptophyta</taxon>
        <taxon>Embryophyta</taxon>
        <taxon>Tracheophyta</taxon>
        <taxon>Spermatophyta</taxon>
        <taxon>Magnoliopsida</taxon>
        <taxon>Liliopsida</taxon>
        <taxon>Poales</taxon>
        <taxon>Poaceae</taxon>
        <taxon>PACMAD clade</taxon>
        <taxon>Panicoideae</taxon>
        <taxon>Panicodae</taxon>
        <taxon>Paniceae</taxon>
        <taxon>Melinidinae</taxon>
        <taxon>Urochloa</taxon>
    </lineage>
</organism>
<keyword evidence="2" id="KW-0472">Membrane</keyword>
<feature type="transmembrane region" description="Helical" evidence="2">
    <location>
        <begin position="229"/>
        <end position="250"/>
    </location>
</feature>
<dbReference type="InterPro" id="IPR044288">
    <property type="entry name" value="ZNF598/HEL2"/>
</dbReference>
<sequence length="277" mass="30968">MEQQPHPTGVQRADCHVVVRIELQVHHVNGDAENHGNVKDVEPRLTRESAAAANSGVNTTSHESASDHVVDVAPSEDSDHDTNNCCIVCTEPSEWVCIGRCGHRVVCRKCTVHICFFHRNKSFCICRTWCPKVIVAKRGARADILSTLPVFALREGRVGRRQLWYHWLTTAYYEDEQEYSAARAACEGILSPFFHPLCGLLILFSWFLGYGVIVGTVCTVVFKHRSAQVTTYVVSISVAMLIGTIIWSAIKCNQDPLKQERNRREGVAQFILCTLGC</sequence>
<evidence type="ECO:0008006" key="5">
    <source>
        <dbReference type="Google" id="ProtNLM"/>
    </source>
</evidence>
<dbReference type="Proteomes" id="UP001497457">
    <property type="component" value="Chromosome 5rd"/>
</dbReference>
<evidence type="ECO:0000256" key="2">
    <source>
        <dbReference type="SAM" id="Phobius"/>
    </source>
</evidence>
<proteinExistence type="predicted"/>
<feature type="transmembrane region" description="Helical" evidence="2">
    <location>
        <begin position="200"/>
        <end position="222"/>
    </location>
</feature>
<dbReference type="PANTHER" id="PTHR22938:SF15">
    <property type="entry name" value="OS01G0568000 PROTEIN"/>
    <property type="match status" value="1"/>
</dbReference>
<evidence type="ECO:0000313" key="4">
    <source>
        <dbReference type="Proteomes" id="UP001497457"/>
    </source>
</evidence>
<accession>A0ABC9ENM9</accession>
<keyword evidence="4" id="KW-1185">Reference proteome</keyword>
<name>A0ABC9ENM9_9POAL</name>
<reference evidence="4" key="1">
    <citation type="submission" date="2024-06" db="EMBL/GenBank/DDBJ databases">
        <authorList>
            <person name="Ryan C."/>
        </authorList>
    </citation>
    <scope>NUCLEOTIDE SEQUENCE [LARGE SCALE GENOMIC DNA]</scope>
</reference>
<dbReference type="EMBL" id="OZ075115">
    <property type="protein sequence ID" value="CAL5061522.1"/>
    <property type="molecule type" value="Genomic_DNA"/>
</dbReference>
<gene>
    <name evidence="3" type="ORF">URODEC1_LOCUS97772</name>
</gene>
<keyword evidence="2" id="KW-1133">Transmembrane helix</keyword>
<protein>
    <recommendedName>
        <fullName evidence="5">RING-type domain-containing protein</fullName>
    </recommendedName>
</protein>
<keyword evidence="2" id="KW-0812">Transmembrane</keyword>